<protein>
    <submittedName>
        <fullName evidence="1">Uncharacterized protein</fullName>
    </submittedName>
</protein>
<evidence type="ECO:0000313" key="2">
    <source>
        <dbReference type="Proteomes" id="UP001299068"/>
    </source>
</evidence>
<dbReference type="EMBL" id="JAIKTU010000012">
    <property type="protein sequence ID" value="MBY0756649.1"/>
    <property type="molecule type" value="Genomic_DNA"/>
</dbReference>
<accession>A0ABS7L0U4</accession>
<name>A0ABS7L0U4_CLOSR</name>
<gene>
    <name evidence="1" type="ORF">K5V21_14465</name>
</gene>
<dbReference type="RefSeq" id="WP_221861879.1">
    <property type="nucleotide sequence ID" value="NZ_JAIKTU010000012.1"/>
</dbReference>
<sequence>MYYRYPEGDFFFEVNVREDLEFDEFIELDTCYRNKKEKCKDGCKSNKSCSCEKIMHSNKEYPIDFAKWIKTDDEYSEEMTCK</sequence>
<dbReference type="Proteomes" id="UP001299068">
    <property type="component" value="Unassembled WGS sequence"/>
</dbReference>
<comment type="caution">
    <text evidence="1">The sequence shown here is derived from an EMBL/GenBank/DDBJ whole genome shotgun (WGS) entry which is preliminary data.</text>
</comment>
<evidence type="ECO:0000313" key="1">
    <source>
        <dbReference type="EMBL" id="MBY0756649.1"/>
    </source>
</evidence>
<proteinExistence type="predicted"/>
<reference evidence="1 2" key="1">
    <citation type="journal article" date="2021" name="Cell Host Microbe">
        <title>in vivo commensal control of Clostridioides difficile virulence.</title>
        <authorList>
            <person name="Girinathan B.P."/>
            <person name="Dibenedetto N."/>
            <person name="Worley J.N."/>
            <person name="Peltier J."/>
            <person name="Arrieta-Ortiz M.L."/>
            <person name="Rupa Christinal Immanuel S."/>
            <person name="Lavin R."/>
            <person name="Delaney M.L."/>
            <person name="Cummins C."/>
            <person name="Hoffmann M."/>
            <person name="Luo Y."/>
            <person name="Gonzalez-Escalona N."/>
            <person name="Allard M."/>
            <person name="Onderdonk A.B."/>
            <person name="Gerber G.K."/>
            <person name="Sonenshein A.L."/>
            <person name="Baliga N."/>
            <person name="Dupuy B."/>
            <person name="Bry L."/>
        </authorList>
    </citation>
    <scope>NUCLEOTIDE SEQUENCE [LARGE SCALE GENOMIC DNA]</scope>
    <source>
        <strain evidence="1 2">DSM 599</strain>
    </source>
</reference>
<keyword evidence="2" id="KW-1185">Reference proteome</keyword>
<organism evidence="1 2">
    <name type="scientific">Clostridium sardiniense</name>
    <name type="common">Clostridium absonum</name>
    <dbReference type="NCBI Taxonomy" id="29369"/>
    <lineage>
        <taxon>Bacteria</taxon>
        <taxon>Bacillati</taxon>
        <taxon>Bacillota</taxon>
        <taxon>Clostridia</taxon>
        <taxon>Eubacteriales</taxon>
        <taxon>Clostridiaceae</taxon>
        <taxon>Clostridium</taxon>
    </lineage>
</organism>